<evidence type="ECO:0000313" key="3">
    <source>
        <dbReference type="Proteomes" id="UP000006732"/>
    </source>
</evidence>
<sequence length="88" mass="9836">MPVAVSERLELVFGAAQTSGLSLYVAIRGVVCLSGLKTTIVLFAAGTPWLFSAMRAGFRRRCAYFSASQFIKKQVLKMLFYVKFLLRH</sequence>
<evidence type="ECO:0000256" key="1">
    <source>
        <dbReference type="SAM" id="Phobius"/>
    </source>
</evidence>
<accession>A1AM17</accession>
<proteinExistence type="predicted"/>
<dbReference type="KEGG" id="ppd:Ppro_0757"/>
<dbReference type="Proteomes" id="UP000006732">
    <property type="component" value="Chromosome"/>
</dbReference>
<keyword evidence="1" id="KW-0472">Membrane</keyword>
<dbReference type="HOGENOM" id="CLU_2466287_0_0_7"/>
<gene>
    <name evidence="2" type="ordered locus">Ppro_0757</name>
</gene>
<feature type="transmembrane region" description="Helical" evidence="1">
    <location>
        <begin position="25"/>
        <end position="51"/>
    </location>
</feature>
<keyword evidence="1" id="KW-1133">Transmembrane helix</keyword>
<reference evidence="2 3" key="1">
    <citation type="submission" date="2006-10" db="EMBL/GenBank/DDBJ databases">
        <title>Complete sequence of chromosome of Pelobacter propionicus DSM 2379.</title>
        <authorList>
            <consortium name="US DOE Joint Genome Institute"/>
            <person name="Copeland A."/>
            <person name="Lucas S."/>
            <person name="Lapidus A."/>
            <person name="Barry K."/>
            <person name="Detter J.C."/>
            <person name="Glavina del Rio T."/>
            <person name="Hammon N."/>
            <person name="Israni S."/>
            <person name="Dalin E."/>
            <person name="Tice H."/>
            <person name="Pitluck S."/>
            <person name="Saunders E."/>
            <person name="Brettin T."/>
            <person name="Bruce D."/>
            <person name="Han C."/>
            <person name="Tapia R."/>
            <person name="Schmutz J."/>
            <person name="Larimer F."/>
            <person name="Land M."/>
            <person name="Hauser L."/>
            <person name="Kyrpides N."/>
            <person name="Kim E."/>
            <person name="Lovley D."/>
            <person name="Richardson P."/>
        </authorList>
    </citation>
    <scope>NUCLEOTIDE SEQUENCE [LARGE SCALE GENOMIC DNA]</scope>
    <source>
        <strain evidence="3">DSM 2379 / NBRC 103807 / OttBd1</strain>
    </source>
</reference>
<organism evidence="2 3">
    <name type="scientific">Pelobacter propionicus (strain DSM 2379 / NBRC 103807 / OttBd1)</name>
    <dbReference type="NCBI Taxonomy" id="338966"/>
    <lineage>
        <taxon>Bacteria</taxon>
        <taxon>Pseudomonadati</taxon>
        <taxon>Thermodesulfobacteriota</taxon>
        <taxon>Desulfuromonadia</taxon>
        <taxon>Desulfuromonadales</taxon>
        <taxon>Desulfuromonadaceae</taxon>
        <taxon>Pelobacter</taxon>
    </lineage>
</organism>
<evidence type="ECO:0000313" key="2">
    <source>
        <dbReference type="EMBL" id="ABK98387.1"/>
    </source>
</evidence>
<name>A1AM17_PELPD</name>
<protein>
    <submittedName>
        <fullName evidence="2">Uncharacterized protein</fullName>
    </submittedName>
</protein>
<keyword evidence="3" id="KW-1185">Reference proteome</keyword>
<dbReference type="AlphaFoldDB" id="A1AM17"/>
<keyword evidence="1" id="KW-0812">Transmembrane</keyword>
<dbReference type="EMBL" id="CP000482">
    <property type="protein sequence ID" value="ABK98387.1"/>
    <property type="molecule type" value="Genomic_DNA"/>
</dbReference>